<evidence type="ECO:0000256" key="6">
    <source>
        <dbReference type="SAM" id="MobiDB-lite"/>
    </source>
</evidence>
<dbReference type="Pfam" id="PF20684">
    <property type="entry name" value="Fung_rhodopsin"/>
    <property type="match status" value="1"/>
</dbReference>
<dbReference type="InterPro" id="IPR052337">
    <property type="entry name" value="SAT4-like"/>
</dbReference>
<reference evidence="9" key="1">
    <citation type="journal article" date="2020" name="Stud. Mycol.">
        <title>101 Dothideomycetes genomes: a test case for predicting lifestyles and emergence of pathogens.</title>
        <authorList>
            <person name="Haridas S."/>
            <person name="Albert R."/>
            <person name="Binder M."/>
            <person name="Bloem J."/>
            <person name="Labutti K."/>
            <person name="Salamov A."/>
            <person name="Andreopoulos B."/>
            <person name="Baker S."/>
            <person name="Barry K."/>
            <person name="Bills G."/>
            <person name="Bluhm B."/>
            <person name="Cannon C."/>
            <person name="Castanera R."/>
            <person name="Culley D."/>
            <person name="Daum C."/>
            <person name="Ezra D."/>
            <person name="Gonzalez J."/>
            <person name="Henrissat B."/>
            <person name="Kuo A."/>
            <person name="Liang C."/>
            <person name="Lipzen A."/>
            <person name="Lutzoni F."/>
            <person name="Magnuson J."/>
            <person name="Mondo S."/>
            <person name="Nolan M."/>
            <person name="Ohm R."/>
            <person name="Pangilinan J."/>
            <person name="Park H.-J."/>
            <person name="Ramirez L."/>
            <person name="Alfaro M."/>
            <person name="Sun H."/>
            <person name="Tritt A."/>
            <person name="Yoshinaga Y."/>
            <person name="Zwiers L.-H."/>
            <person name="Turgeon B."/>
            <person name="Goodwin S."/>
            <person name="Spatafora J."/>
            <person name="Crous P."/>
            <person name="Grigoriev I."/>
        </authorList>
    </citation>
    <scope>NUCLEOTIDE SEQUENCE</scope>
    <source>
        <strain evidence="9">CBS 123094</strain>
    </source>
</reference>
<feature type="transmembrane region" description="Helical" evidence="7">
    <location>
        <begin position="146"/>
        <end position="165"/>
    </location>
</feature>
<dbReference type="PANTHER" id="PTHR33048">
    <property type="entry name" value="PTH11-LIKE INTEGRAL MEMBRANE PROTEIN (AFU_ORTHOLOGUE AFUA_5G11245)"/>
    <property type="match status" value="1"/>
</dbReference>
<keyword evidence="10" id="KW-1185">Reference proteome</keyword>
<evidence type="ECO:0000256" key="7">
    <source>
        <dbReference type="SAM" id="Phobius"/>
    </source>
</evidence>
<organism evidence="9 10">
    <name type="scientific">Amniculicola lignicola CBS 123094</name>
    <dbReference type="NCBI Taxonomy" id="1392246"/>
    <lineage>
        <taxon>Eukaryota</taxon>
        <taxon>Fungi</taxon>
        <taxon>Dikarya</taxon>
        <taxon>Ascomycota</taxon>
        <taxon>Pezizomycotina</taxon>
        <taxon>Dothideomycetes</taxon>
        <taxon>Pleosporomycetidae</taxon>
        <taxon>Pleosporales</taxon>
        <taxon>Amniculicolaceae</taxon>
        <taxon>Amniculicola</taxon>
    </lineage>
</organism>
<evidence type="ECO:0000256" key="2">
    <source>
        <dbReference type="ARBA" id="ARBA00022692"/>
    </source>
</evidence>
<feature type="compositionally biased region" description="Basic and acidic residues" evidence="6">
    <location>
        <begin position="319"/>
        <end position="340"/>
    </location>
</feature>
<dbReference type="OrthoDB" id="5283415at2759"/>
<feature type="domain" description="Rhodopsin" evidence="8">
    <location>
        <begin position="11"/>
        <end position="208"/>
    </location>
</feature>
<dbReference type="GO" id="GO:0016020">
    <property type="term" value="C:membrane"/>
    <property type="evidence" value="ECO:0007669"/>
    <property type="project" value="UniProtKB-SubCell"/>
</dbReference>
<evidence type="ECO:0000256" key="3">
    <source>
        <dbReference type="ARBA" id="ARBA00022989"/>
    </source>
</evidence>
<evidence type="ECO:0000313" key="9">
    <source>
        <dbReference type="EMBL" id="KAF1993795.1"/>
    </source>
</evidence>
<evidence type="ECO:0000256" key="5">
    <source>
        <dbReference type="ARBA" id="ARBA00038359"/>
    </source>
</evidence>
<comment type="subcellular location">
    <subcellularLocation>
        <location evidence="1">Membrane</location>
        <topology evidence="1">Multi-pass membrane protein</topology>
    </subcellularLocation>
</comment>
<feature type="region of interest" description="Disordered" evidence="6">
    <location>
        <begin position="312"/>
        <end position="340"/>
    </location>
</feature>
<keyword evidence="2 7" id="KW-0812">Transmembrane</keyword>
<dbReference type="Proteomes" id="UP000799779">
    <property type="component" value="Unassembled WGS sequence"/>
</dbReference>
<dbReference type="EMBL" id="ML977686">
    <property type="protein sequence ID" value="KAF1993795.1"/>
    <property type="molecule type" value="Genomic_DNA"/>
</dbReference>
<feature type="transmembrane region" description="Helical" evidence="7">
    <location>
        <begin position="32"/>
        <end position="56"/>
    </location>
</feature>
<name>A0A6A5W3S8_9PLEO</name>
<sequence length="340" mass="38481">MDFSTAYKKSWYGYHFYDIPKGAVNIKEVMQWGYAITVIYNPILGLIKASFVITLIKLKSPNRWINHSLYFIFVINALFTISAPLICAFQCRPVSNYWNGRKNCINGRQYTYGTIGVVLVTDVMVLVMPTWIIYKLQMQLRNKVMIISFLSFGLAVTGIGAYRLYAFSQFFNKNIRNPDGSYSVRQALSNVEVNLAAIGACGATVKWLLGLCIPFFSSQDTKFSKYHSPGGSGFSSERKRYARADLADITRLDDYRSAGRGDMEMNVPGWPNTAYLSAAKGPKTTDFDARSDELRLQGQGYVIKKTFEWDVASGRRTTPPRERESHVKPMGREARPSYVV</sequence>
<evidence type="ECO:0000256" key="1">
    <source>
        <dbReference type="ARBA" id="ARBA00004141"/>
    </source>
</evidence>
<gene>
    <name evidence="9" type="ORF">P154DRAFT_567780</name>
</gene>
<accession>A0A6A5W3S8</accession>
<protein>
    <recommendedName>
        <fullName evidence="8">Rhodopsin domain-containing protein</fullName>
    </recommendedName>
</protein>
<keyword evidence="3 7" id="KW-1133">Transmembrane helix</keyword>
<feature type="transmembrane region" description="Helical" evidence="7">
    <location>
        <begin position="110"/>
        <end position="134"/>
    </location>
</feature>
<dbReference type="AlphaFoldDB" id="A0A6A5W3S8"/>
<comment type="similarity">
    <text evidence="5">Belongs to the SAT4 family.</text>
</comment>
<evidence type="ECO:0000259" key="8">
    <source>
        <dbReference type="Pfam" id="PF20684"/>
    </source>
</evidence>
<keyword evidence="4 7" id="KW-0472">Membrane</keyword>
<dbReference type="PANTHER" id="PTHR33048:SF160">
    <property type="entry name" value="SAT4 FAMILY MEMBRANE PROTEIN"/>
    <property type="match status" value="1"/>
</dbReference>
<dbReference type="InterPro" id="IPR049326">
    <property type="entry name" value="Rhodopsin_dom_fungi"/>
</dbReference>
<proteinExistence type="inferred from homology"/>
<evidence type="ECO:0000256" key="4">
    <source>
        <dbReference type="ARBA" id="ARBA00023136"/>
    </source>
</evidence>
<evidence type="ECO:0000313" key="10">
    <source>
        <dbReference type="Proteomes" id="UP000799779"/>
    </source>
</evidence>
<feature type="transmembrane region" description="Helical" evidence="7">
    <location>
        <begin position="68"/>
        <end position="90"/>
    </location>
</feature>